<gene>
    <name evidence="2 4" type="ORF">P152DRAFT_454536</name>
</gene>
<sequence length="52" mass="5887">MEAFYAEKFAQVAAQNPLFGSGDVHRQRPKRAAAETASNAWKGLSPRKRQRR</sequence>
<evidence type="ECO:0000313" key="4">
    <source>
        <dbReference type="RefSeq" id="XP_033537908.1"/>
    </source>
</evidence>
<organism evidence="2">
    <name type="scientific">Eremomyces bilateralis CBS 781.70</name>
    <dbReference type="NCBI Taxonomy" id="1392243"/>
    <lineage>
        <taxon>Eukaryota</taxon>
        <taxon>Fungi</taxon>
        <taxon>Dikarya</taxon>
        <taxon>Ascomycota</taxon>
        <taxon>Pezizomycotina</taxon>
        <taxon>Dothideomycetes</taxon>
        <taxon>Dothideomycetes incertae sedis</taxon>
        <taxon>Eremomycetales</taxon>
        <taxon>Eremomycetaceae</taxon>
        <taxon>Eremomyces</taxon>
    </lineage>
</organism>
<dbReference type="RefSeq" id="XP_033537908.1">
    <property type="nucleotide sequence ID" value="XM_033678607.1"/>
</dbReference>
<reference evidence="2 4" key="1">
    <citation type="submission" date="2020-01" db="EMBL/GenBank/DDBJ databases">
        <authorList>
            <consortium name="DOE Joint Genome Institute"/>
            <person name="Haridas S."/>
            <person name="Albert R."/>
            <person name="Binder M."/>
            <person name="Bloem J."/>
            <person name="Labutti K."/>
            <person name="Salamov A."/>
            <person name="Andreopoulos B."/>
            <person name="Baker S.E."/>
            <person name="Barry K."/>
            <person name="Bills G."/>
            <person name="Bluhm B.H."/>
            <person name="Cannon C."/>
            <person name="Castanera R."/>
            <person name="Culley D.E."/>
            <person name="Daum C."/>
            <person name="Ezra D."/>
            <person name="Gonzalez J.B."/>
            <person name="Henrissat B."/>
            <person name="Kuo A."/>
            <person name="Liang C."/>
            <person name="Lipzen A."/>
            <person name="Lutzoni F."/>
            <person name="Magnuson J."/>
            <person name="Mondo S."/>
            <person name="Nolan M."/>
            <person name="Ohm R."/>
            <person name="Pangilinan J."/>
            <person name="Park H.-J."/>
            <person name="Ramirez L."/>
            <person name="Alfaro M."/>
            <person name="Sun H."/>
            <person name="Tritt A."/>
            <person name="Yoshinaga Y."/>
            <person name="Zwiers L.-H."/>
            <person name="Turgeon B.G."/>
            <person name="Goodwin S.B."/>
            <person name="Spatafora J.W."/>
            <person name="Crous P.W."/>
            <person name="Grigoriev I.V."/>
        </authorList>
    </citation>
    <scope>NUCLEOTIDE SEQUENCE</scope>
    <source>
        <strain evidence="2 4">CBS 781.70</strain>
    </source>
</reference>
<proteinExistence type="predicted"/>
<dbReference type="OrthoDB" id="3788720at2759"/>
<evidence type="ECO:0000256" key="1">
    <source>
        <dbReference type="SAM" id="MobiDB-lite"/>
    </source>
</evidence>
<evidence type="ECO:0000313" key="2">
    <source>
        <dbReference type="EMBL" id="KAF1816277.1"/>
    </source>
</evidence>
<name>A0A6G1GDV7_9PEZI</name>
<evidence type="ECO:0000313" key="3">
    <source>
        <dbReference type="Proteomes" id="UP000504638"/>
    </source>
</evidence>
<dbReference type="AlphaFoldDB" id="A0A6G1GDV7"/>
<reference evidence="4" key="2">
    <citation type="submission" date="2020-04" db="EMBL/GenBank/DDBJ databases">
        <authorList>
            <consortium name="NCBI Genome Project"/>
        </authorList>
    </citation>
    <scope>NUCLEOTIDE SEQUENCE</scope>
    <source>
        <strain evidence="4">CBS 781.70</strain>
    </source>
</reference>
<keyword evidence="3" id="KW-1185">Reference proteome</keyword>
<dbReference type="GeneID" id="54419177"/>
<dbReference type="Proteomes" id="UP000504638">
    <property type="component" value="Unplaced"/>
</dbReference>
<feature type="region of interest" description="Disordered" evidence="1">
    <location>
        <begin position="17"/>
        <end position="52"/>
    </location>
</feature>
<accession>A0A6G1GDV7</accession>
<reference evidence="4" key="3">
    <citation type="submission" date="2025-04" db="UniProtKB">
        <authorList>
            <consortium name="RefSeq"/>
        </authorList>
    </citation>
    <scope>IDENTIFICATION</scope>
    <source>
        <strain evidence="4">CBS 781.70</strain>
    </source>
</reference>
<protein>
    <submittedName>
        <fullName evidence="2 4">Uncharacterized protein</fullName>
    </submittedName>
</protein>
<dbReference type="EMBL" id="ML975150">
    <property type="protein sequence ID" value="KAF1816277.1"/>
    <property type="molecule type" value="Genomic_DNA"/>
</dbReference>